<proteinExistence type="predicted"/>
<organism evidence="2 3">
    <name type="scientific">Pseudocohnilembus persalinus</name>
    <name type="common">Ciliate</name>
    <dbReference type="NCBI Taxonomy" id="266149"/>
    <lineage>
        <taxon>Eukaryota</taxon>
        <taxon>Sar</taxon>
        <taxon>Alveolata</taxon>
        <taxon>Ciliophora</taxon>
        <taxon>Intramacronucleata</taxon>
        <taxon>Oligohymenophorea</taxon>
        <taxon>Scuticociliatia</taxon>
        <taxon>Philasterida</taxon>
        <taxon>Pseudocohnilembidae</taxon>
        <taxon>Pseudocohnilembus</taxon>
    </lineage>
</organism>
<dbReference type="AlphaFoldDB" id="A0A0V0QQF7"/>
<dbReference type="Proteomes" id="UP000054937">
    <property type="component" value="Unassembled WGS sequence"/>
</dbReference>
<keyword evidence="3" id="KW-1185">Reference proteome</keyword>
<dbReference type="InParanoid" id="A0A0V0QQF7"/>
<evidence type="ECO:0000313" key="3">
    <source>
        <dbReference type="Proteomes" id="UP000054937"/>
    </source>
</evidence>
<reference evidence="2 3" key="1">
    <citation type="journal article" date="2015" name="Sci. Rep.">
        <title>Genome of the facultative scuticociliatosis pathogen Pseudocohnilembus persalinus provides insight into its virulence through horizontal gene transfer.</title>
        <authorList>
            <person name="Xiong J."/>
            <person name="Wang G."/>
            <person name="Cheng J."/>
            <person name="Tian M."/>
            <person name="Pan X."/>
            <person name="Warren A."/>
            <person name="Jiang C."/>
            <person name="Yuan D."/>
            <person name="Miao W."/>
        </authorList>
    </citation>
    <scope>NUCLEOTIDE SEQUENCE [LARGE SCALE GENOMIC DNA]</scope>
    <source>
        <strain evidence="2">36N120E</strain>
    </source>
</reference>
<feature type="region of interest" description="Disordered" evidence="1">
    <location>
        <begin position="1"/>
        <end position="20"/>
    </location>
</feature>
<dbReference type="EMBL" id="LDAU01000120">
    <property type="protein sequence ID" value="KRX04266.1"/>
    <property type="molecule type" value="Genomic_DNA"/>
</dbReference>
<protein>
    <submittedName>
        <fullName evidence="2">Uncharacterized protein</fullName>
    </submittedName>
</protein>
<name>A0A0V0QQF7_PSEPJ</name>
<evidence type="ECO:0000313" key="2">
    <source>
        <dbReference type="EMBL" id="KRX04266.1"/>
    </source>
</evidence>
<accession>A0A0V0QQF7</accession>
<sequence length="176" mass="20832">MSQENQQNQIQDNPIIQSQNNPLKDLIKELKPSNSATQTQNNCINLSNSNLSIEPKHNSQNEHLQYQGQILTFQKTRNQIKGIQPSKKLTGKGAVKDMRQMLQEKDKFNPNLHRNYRKYQELEYTVELCSRFEWWEKLQTSNRQIPSKCDQTYDWASILVFIMCIVLPQKFNLLRY</sequence>
<comment type="caution">
    <text evidence="2">The sequence shown here is derived from an EMBL/GenBank/DDBJ whole genome shotgun (WGS) entry which is preliminary data.</text>
</comment>
<evidence type="ECO:0000256" key="1">
    <source>
        <dbReference type="SAM" id="MobiDB-lite"/>
    </source>
</evidence>
<gene>
    <name evidence="2" type="ORF">PPERSA_11390</name>
</gene>